<dbReference type="InterPro" id="IPR045601">
    <property type="entry name" value="DUF6455"/>
</dbReference>
<dbReference type="EMBL" id="BPFH01000001">
    <property type="protein sequence ID" value="GIT94047.1"/>
    <property type="molecule type" value="Genomic_DNA"/>
</dbReference>
<keyword evidence="3" id="KW-1185">Reference proteome</keyword>
<evidence type="ECO:0000259" key="1">
    <source>
        <dbReference type="Pfam" id="PF20056"/>
    </source>
</evidence>
<gene>
    <name evidence="2" type="ORF">JANAI62_06700</name>
</gene>
<evidence type="ECO:0000313" key="2">
    <source>
        <dbReference type="EMBL" id="GIT94047.1"/>
    </source>
</evidence>
<organism evidence="2 3">
    <name type="scientific">Jannaschia pagri</name>
    <dbReference type="NCBI Taxonomy" id="2829797"/>
    <lineage>
        <taxon>Bacteria</taxon>
        <taxon>Pseudomonadati</taxon>
        <taxon>Pseudomonadota</taxon>
        <taxon>Alphaproteobacteria</taxon>
        <taxon>Rhodobacterales</taxon>
        <taxon>Roseobacteraceae</taxon>
        <taxon>Jannaschia</taxon>
    </lineage>
</organism>
<name>A0ABQ4NIW3_9RHOB</name>
<dbReference type="Pfam" id="PF20056">
    <property type="entry name" value="DUF6455"/>
    <property type="match status" value="1"/>
</dbReference>
<reference evidence="2 3" key="1">
    <citation type="submission" date="2021-05" db="EMBL/GenBank/DDBJ databases">
        <title>Bacteria Genome sequencing.</title>
        <authorList>
            <person name="Takabe Y."/>
            <person name="Nakajima Y."/>
            <person name="Suzuki S."/>
            <person name="Shiozaki T."/>
        </authorList>
    </citation>
    <scope>NUCLEOTIDE SEQUENCE [LARGE SCALE GENOMIC DNA]</scope>
    <source>
        <strain evidence="2 3">AI_62</strain>
    </source>
</reference>
<protein>
    <recommendedName>
        <fullName evidence="1">DUF6455 domain-containing protein</fullName>
    </recommendedName>
</protein>
<feature type="domain" description="DUF6455" evidence="1">
    <location>
        <begin position="6"/>
        <end position="86"/>
    </location>
</feature>
<evidence type="ECO:0000313" key="3">
    <source>
        <dbReference type="Proteomes" id="UP000786693"/>
    </source>
</evidence>
<accession>A0ABQ4NIW3</accession>
<dbReference type="RefSeq" id="WP_220747546.1">
    <property type="nucleotide sequence ID" value="NZ_BPFH01000001.1"/>
</dbReference>
<proteinExistence type="predicted"/>
<dbReference type="Proteomes" id="UP000786693">
    <property type="component" value="Unassembled WGS sequence"/>
</dbReference>
<sequence>MTRPHPMGDAREHLMLMRTMAAQTGADTVLAFDEGTLDAQSWAEAVTRCRNCAWAEGCKAWLAQAYEGRRDVPKTCENADLMQDLRLPGA</sequence>
<comment type="caution">
    <text evidence="2">The sequence shown here is derived from an EMBL/GenBank/DDBJ whole genome shotgun (WGS) entry which is preliminary data.</text>
</comment>